<dbReference type="Gene3D" id="6.10.250.2410">
    <property type="match status" value="1"/>
</dbReference>
<dbReference type="Proteomes" id="UP000177187">
    <property type="component" value="Unassembled WGS sequence"/>
</dbReference>
<evidence type="ECO:0000256" key="1">
    <source>
        <dbReference type="ARBA" id="ARBA00044777"/>
    </source>
</evidence>
<organism evidence="2 3">
    <name type="scientific">Candidatus Coatesbacteria bacterium RBG_13_66_14</name>
    <dbReference type="NCBI Taxonomy" id="1817816"/>
    <lineage>
        <taxon>Bacteria</taxon>
        <taxon>Candidatus Coatesiibacteriota</taxon>
    </lineage>
</organism>
<evidence type="ECO:0000313" key="2">
    <source>
        <dbReference type="EMBL" id="OGD72370.1"/>
    </source>
</evidence>
<dbReference type="AlphaFoldDB" id="A0A1F5EYD4"/>
<name>A0A1F5EYD4_9BACT</name>
<dbReference type="InterPro" id="IPR003768">
    <property type="entry name" value="ScpA"/>
</dbReference>
<reference evidence="2 3" key="1">
    <citation type="journal article" date="2016" name="Nat. Commun.">
        <title>Thousands of microbial genomes shed light on interconnected biogeochemical processes in an aquifer system.</title>
        <authorList>
            <person name="Anantharaman K."/>
            <person name="Brown C.T."/>
            <person name="Hug L.A."/>
            <person name="Sharon I."/>
            <person name="Castelle C.J."/>
            <person name="Probst A.J."/>
            <person name="Thomas B.C."/>
            <person name="Singh A."/>
            <person name="Wilkins M.J."/>
            <person name="Karaoz U."/>
            <person name="Brodie E.L."/>
            <person name="Williams K.H."/>
            <person name="Hubbard S.S."/>
            <person name="Banfield J.F."/>
        </authorList>
    </citation>
    <scope>NUCLEOTIDE SEQUENCE [LARGE SCALE GENOMIC DNA]</scope>
</reference>
<dbReference type="EMBL" id="MFAF01000124">
    <property type="protein sequence ID" value="OGD72370.1"/>
    <property type="molecule type" value="Genomic_DNA"/>
</dbReference>
<dbReference type="PANTHER" id="PTHR33969">
    <property type="entry name" value="SEGREGATION AND CONDENSATION PROTEIN A"/>
    <property type="match status" value="1"/>
</dbReference>
<evidence type="ECO:0000313" key="3">
    <source>
        <dbReference type="Proteomes" id="UP000177187"/>
    </source>
</evidence>
<accession>A0A1F5EYD4</accession>
<proteinExistence type="predicted"/>
<protein>
    <recommendedName>
        <fullName evidence="1">Segregation and condensation protein A</fullName>
    </recommendedName>
</protein>
<dbReference type="Gene3D" id="1.10.10.580">
    <property type="entry name" value="Structural maintenance of chromosome 1. Chain E"/>
    <property type="match status" value="1"/>
</dbReference>
<sequence>MPVGFRVELPIYEGPMELLVELVERQEVELAQVDVALVCDEFLAYVGRADELELDLAGEFLVMAATLGELKSRLLFPRPPGEIGEGRDAASDLLEQIALYKRFKDLAETLREMEAAQLELFPRGAPADFAALRRPLETSEDLALLVEAYGRLIPTAMDEGFLAEEKVTVAERMEELETVLRERGRVSLGELIPDRRRREYVVVTFLALLELVRLKRVRLAQSEPYLRLWIVPPDEAPS</sequence>
<gene>
    <name evidence="2" type="ORF">A2Y64_00005</name>
</gene>
<dbReference type="Pfam" id="PF02616">
    <property type="entry name" value="SMC_ScpA"/>
    <property type="match status" value="1"/>
</dbReference>
<dbReference type="STRING" id="1817816.A2Y64_00005"/>
<dbReference type="InterPro" id="IPR023093">
    <property type="entry name" value="ScpA-like_C"/>
</dbReference>
<dbReference type="PANTHER" id="PTHR33969:SF2">
    <property type="entry name" value="SEGREGATION AND CONDENSATION PROTEIN A"/>
    <property type="match status" value="1"/>
</dbReference>
<comment type="caution">
    <text evidence="2">The sequence shown here is derived from an EMBL/GenBank/DDBJ whole genome shotgun (WGS) entry which is preliminary data.</text>
</comment>